<gene>
    <name evidence="2" type="ORF">EV643_12394</name>
</gene>
<evidence type="ECO:0000313" key="3">
    <source>
        <dbReference type="Proteomes" id="UP000295388"/>
    </source>
</evidence>
<dbReference type="AlphaFoldDB" id="A0A4V3C6V6"/>
<comment type="caution">
    <text evidence="2">The sequence shown here is derived from an EMBL/GenBank/DDBJ whole genome shotgun (WGS) entry which is preliminary data.</text>
</comment>
<dbReference type="EMBL" id="SNWQ01000023">
    <property type="protein sequence ID" value="TDO35288.1"/>
    <property type="molecule type" value="Genomic_DNA"/>
</dbReference>
<keyword evidence="1" id="KW-0472">Membrane</keyword>
<proteinExistence type="predicted"/>
<evidence type="ECO:0000256" key="1">
    <source>
        <dbReference type="SAM" id="Phobius"/>
    </source>
</evidence>
<dbReference type="Proteomes" id="UP000295388">
    <property type="component" value="Unassembled WGS sequence"/>
</dbReference>
<reference evidence="2 3" key="1">
    <citation type="submission" date="2019-03" db="EMBL/GenBank/DDBJ databases">
        <title>Genomic Encyclopedia of Type Strains, Phase III (KMG-III): the genomes of soil and plant-associated and newly described type strains.</title>
        <authorList>
            <person name="Whitman W."/>
        </authorList>
    </citation>
    <scope>NUCLEOTIDE SEQUENCE [LARGE SCALE GENOMIC DNA]</scope>
    <source>
        <strain evidence="2 3">VKM Ac-2527</strain>
    </source>
</reference>
<accession>A0A4V3C6V6</accession>
<dbReference type="OrthoDB" id="9903211at2"/>
<keyword evidence="3" id="KW-1185">Reference proteome</keyword>
<evidence type="ECO:0000313" key="2">
    <source>
        <dbReference type="EMBL" id="TDO35288.1"/>
    </source>
</evidence>
<feature type="transmembrane region" description="Helical" evidence="1">
    <location>
        <begin position="12"/>
        <end position="31"/>
    </location>
</feature>
<dbReference type="RefSeq" id="WP_133804571.1">
    <property type="nucleotide sequence ID" value="NZ_SNWQ01000023.1"/>
</dbReference>
<keyword evidence="1" id="KW-0812">Transmembrane</keyword>
<feature type="transmembrane region" description="Helical" evidence="1">
    <location>
        <begin position="37"/>
        <end position="57"/>
    </location>
</feature>
<sequence>MARDDLRAGTRAAFVAAGLGLIGLAVLLALWTDHAMTSLAALLAGVLLVVVAAAGRLPEEIGLQRISFGASRQTAREYREALYDAVQTALPELEPPSRGSDWHPDRPTYWVDELRLRIVVTWAPDDSYRINVSRIDPAAPANPDIGVLLVTNVEEIDDLRAALRSRVGERTAVVRWRSSDDNDALRRTARELQAHNGS</sequence>
<keyword evidence="1" id="KW-1133">Transmembrane helix</keyword>
<name>A0A4V3C6V6_9ACTN</name>
<organism evidence="2 3">
    <name type="scientific">Kribbella caucasensis</name>
    <dbReference type="NCBI Taxonomy" id="2512215"/>
    <lineage>
        <taxon>Bacteria</taxon>
        <taxon>Bacillati</taxon>
        <taxon>Actinomycetota</taxon>
        <taxon>Actinomycetes</taxon>
        <taxon>Propionibacteriales</taxon>
        <taxon>Kribbellaceae</taxon>
        <taxon>Kribbella</taxon>
    </lineage>
</organism>
<protein>
    <submittedName>
        <fullName evidence="2">Uncharacterized protein</fullName>
    </submittedName>
</protein>